<gene>
    <name evidence="4" type="ORF">SAMN05216167_102649</name>
</gene>
<dbReference type="RefSeq" id="WP_093824786.1">
    <property type="nucleotide sequence ID" value="NZ_FOLQ01000002.1"/>
</dbReference>
<sequence length="288" mass="31457">MQPLNQADRAIATRRFIIFYTVSLLVVLGAAYLLFSAPGQLLKQENDRLKATMNEQARIIERLETMNRTLREIEVTDQSLAAATNEVMKADGIRRAQEQSANVQTALYEVKRDSAMLADEISKRLSRAVVTSFDALLTYRNTIGILRDANLKNGNSTAEIERLSADLRSANQQVTMLQGLLASKPSGGGGGGAPAPRPVAAPAGGGGIAPAVVEDLRFQLDLARAECDYTRANEVRLKSPAERQRLYTTSITTFQRLVENASGPTKQQAQERLTEANSKVNRLRAGDL</sequence>
<feature type="compositionally biased region" description="Polar residues" evidence="2">
    <location>
        <begin position="262"/>
        <end position="280"/>
    </location>
</feature>
<name>A0A1I1MPK3_9BACT</name>
<proteinExistence type="predicted"/>
<reference evidence="4 5" key="1">
    <citation type="submission" date="2016-10" db="EMBL/GenBank/DDBJ databases">
        <authorList>
            <person name="de Groot N.N."/>
        </authorList>
    </citation>
    <scope>NUCLEOTIDE SEQUENCE [LARGE SCALE GENOMIC DNA]</scope>
    <source>
        <strain evidence="4 5">DSM 26130</strain>
    </source>
</reference>
<feature type="region of interest" description="Disordered" evidence="2">
    <location>
        <begin position="260"/>
        <end position="288"/>
    </location>
</feature>
<keyword evidence="5" id="KW-1185">Reference proteome</keyword>
<evidence type="ECO:0000256" key="2">
    <source>
        <dbReference type="SAM" id="MobiDB-lite"/>
    </source>
</evidence>
<feature type="transmembrane region" description="Helical" evidence="3">
    <location>
        <begin position="16"/>
        <end position="35"/>
    </location>
</feature>
<feature type="coiled-coil region" evidence="1">
    <location>
        <begin position="153"/>
        <end position="180"/>
    </location>
</feature>
<evidence type="ECO:0000256" key="3">
    <source>
        <dbReference type="SAM" id="Phobius"/>
    </source>
</evidence>
<evidence type="ECO:0000313" key="4">
    <source>
        <dbReference type="EMBL" id="SFC87036.1"/>
    </source>
</evidence>
<protein>
    <submittedName>
        <fullName evidence="4">Uncharacterized protein</fullName>
    </submittedName>
</protein>
<keyword evidence="3" id="KW-0812">Transmembrane</keyword>
<dbReference type="Proteomes" id="UP000198598">
    <property type="component" value="Unassembled WGS sequence"/>
</dbReference>
<dbReference type="STRING" id="662367.SAMN05216167_102649"/>
<evidence type="ECO:0000313" key="5">
    <source>
        <dbReference type="Proteomes" id="UP000198598"/>
    </source>
</evidence>
<dbReference type="OrthoDB" id="932510at2"/>
<accession>A0A1I1MPK3</accession>
<keyword evidence="3" id="KW-1133">Transmembrane helix</keyword>
<evidence type="ECO:0000256" key="1">
    <source>
        <dbReference type="SAM" id="Coils"/>
    </source>
</evidence>
<dbReference type="EMBL" id="FOLQ01000002">
    <property type="protein sequence ID" value="SFC87036.1"/>
    <property type="molecule type" value="Genomic_DNA"/>
</dbReference>
<organism evidence="4 5">
    <name type="scientific">Spirosoma endophyticum</name>
    <dbReference type="NCBI Taxonomy" id="662367"/>
    <lineage>
        <taxon>Bacteria</taxon>
        <taxon>Pseudomonadati</taxon>
        <taxon>Bacteroidota</taxon>
        <taxon>Cytophagia</taxon>
        <taxon>Cytophagales</taxon>
        <taxon>Cytophagaceae</taxon>
        <taxon>Spirosoma</taxon>
    </lineage>
</organism>
<keyword evidence="3" id="KW-0472">Membrane</keyword>
<dbReference type="AlphaFoldDB" id="A0A1I1MPK3"/>
<keyword evidence="1" id="KW-0175">Coiled coil</keyword>